<dbReference type="InterPro" id="IPR050154">
    <property type="entry name" value="UbiB_kinase"/>
</dbReference>
<keyword evidence="2" id="KW-1133">Transmembrane helix</keyword>
<dbReference type="InterPro" id="IPR004147">
    <property type="entry name" value="ABC1_dom"/>
</dbReference>
<name>A0A1D8GER6_9FIRM</name>
<dbReference type="Pfam" id="PF03109">
    <property type="entry name" value="ABC1"/>
    <property type="match status" value="1"/>
</dbReference>
<evidence type="ECO:0000259" key="3">
    <source>
        <dbReference type="Pfam" id="PF03109"/>
    </source>
</evidence>
<feature type="domain" description="ABC1 atypical kinase-like" evidence="3">
    <location>
        <begin position="95"/>
        <end position="340"/>
    </location>
</feature>
<feature type="transmembrane region" description="Helical" evidence="2">
    <location>
        <begin position="500"/>
        <end position="524"/>
    </location>
</feature>
<sequence>MISRGFSIKRYKEIIMVFSKHGFGLLMDQLGIFKYLKLKREISDTDAKFNNIGLSAGERLRLSLEELGPAFIKLGQILSTRPDIFPSDVIEELKKLQDSVPPFSFSEVRAVIENEFEDELENIYKEFEEKPVAAASISQVHCGRLNTGKLVAVKVQRPGIEKIINLDLNILKDLAYFVDHHTQYGKLYDCSGMVFEFENIIKNELDFRKEAENAEIFKQNFSRDEGIKVPEVKWIYTTRSVLTMEYIEGIRVDDCSALDIAGIDRKMLARKIAASICNQILRDGFFHADPHPGNIQITSDGTLVFLDLGMVGHLNENRKRMITDFFIGVTSRDSRMVVKSIIDLDTMEKHSDIKKFEKDVDRIIEKYLTLPLDKMKIGDLFHETFNIAFSNHIKIPREFALIAKTLGSLQCLVERLDPDLNALVVAKPIAKKLIYQSFSTERFRHDMKKDIRNYRDLFKAFPITMLDFLRKMETDNLVLQHELKDIMNIQRCFNKGINRMAFSIVLLAVSIIIAGIIIGSGLSASSGEEMYLLSVGVLKIGLIIAVIIILGLIISVMRANRL</sequence>
<dbReference type="Proteomes" id="UP000095743">
    <property type="component" value="Chromosome"/>
</dbReference>
<accession>A0A1D8GER6</accession>
<dbReference type="STRING" id="1424294.Gferi_07250"/>
<reference evidence="4 5" key="1">
    <citation type="submission" date="2016-09" db="EMBL/GenBank/DDBJ databases">
        <title>Genomic analysis reveals versatility of anaerobic energy metabolism of Geosporobacter ferrireducens IRF9 of phylum Firmicutes.</title>
        <authorList>
            <person name="Kim S.-J."/>
        </authorList>
    </citation>
    <scope>NUCLEOTIDE SEQUENCE [LARGE SCALE GENOMIC DNA]</scope>
    <source>
        <strain evidence="4 5">IRF9</strain>
    </source>
</reference>
<protein>
    <submittedName>
        <fullName evidence="4">2-octaprenylphenol hydroxylase</fullName>
    </submittedName>
</protein>
<keyword evidence="5" id="KW-1185">Reference proteome</keyword>
<dbReference type="KEGG" id="gfe:Gferi_07250"/>
<evidence type="ECO:0000256" key="1">
    <source>
        <dbReference type="ARBA" id="ARBA00009670"/>
    </source>
</evidence>
<evidence type="ECO:0000256" key="2">
    <source>
        <dbReference type="SAM" id="Phobius"/>
    </source>
</evidence>
<dbReference type="EMBL" id="CP017269">
    <property type="protein sequence ID" value="AOT69385.1"/>
    <property type="molecule type" value="Genomic_DNA"/>
</dbReference>
<evidence type="ECO:0000313" key="4">
    <source>
        <dbReference type="EMBL" id="AOT69385.1"/>
    </source>
</evidence>
<comment type="similarity">
    <text evidence="1">Belongs to the protein kinase superfamily. ADCK protein kinase family.</text>
</comment>
<keyword evidence="2" id="KW-0472">Membrane</keyword>
<keyword evidence="2" id="KW-0812">Transmembrane</keyword>
<dbReference type="PANTHER" id="PTHR10566">
    <property type="entry name" value="CHAPERONE-ACTIVITY OF BC1 COMPLEX CABC1 -RELATED"/>
    <property type="match status" value="1"/>
</dbReference>
<dbReference type="RefSeq" id="WP_069974992.1">
    <property type="nucleotide sequence ID" value="NZ_CP017269.1"/>
</dbReference>
<feature type="transmembrane region" description="Helical" evidence="2">
    <location>
        <begin position="530"/>
        <end position="556"/>
    </location>
</feature>
<dbReference type="InterPro" id="IPR011009">
    <property type="entry name" value="Kinase-like_dom_sf"/>
</dbReference>
<dbReference type="CDD" id="cd05121">
    <property type="entry name" value="ABC1_ADCK3-like"/>
    <property type="match status" value="1"/>
</dbReference>
<gene>
    <name evidence="4" type="ORF">Gferi_07250</name>
</gene>
<dbReference type="OrthoDB" id="9795390at2"/>
<evidence type="ECO:0000313" key="5">
    <source>
        <dbReference type="Proteomes" id="UP000095743"/>
    </source>
</evidence>
<dbReference type="SUPFAM" id="SSF56112">
    <property type="entry name" value="Protein kinase-like (PK-like)"/>
    <property type="match status" value="1"/>
</dbReference>
<dbReference type="AlphaFoldDB" id="A0A1D8GER6"/>
<dbReference type="PANTHER" id="PTHR10566:SF113">
    <property type="entry name" value="PROTEIN ACTIVITY OF BC1 COMPLEX KINASE 7, CHLOROPLASTIC"/>
    <property type="match status" value="1"/>
</dbReference>
<proteinExistence type="inferred from homology"/>
<organism evidence="4 5">
    <name type="scientific">Geosporobacter ferrireducens</name>
    <dbReference type="NCBI Taxonomy" id="1424294"/>
    <lineage>
        <taxon>Bacteria</taxon>
        <taxon>Bacillati</taxon>
        <taxon>Bacillota</taxon>
        <taxon>Clostridia</taxon>
        <taxon>Peptostreptococcales</taxon>
        <taxon>Thermotaleaceae</taxon>
        <taxon>Geosporobacter</taxon>
    </lineage>
</organism>